<evidence type="ECO:0000313" key="3">
    <source>
        <dbReference type="Proteomes" id="UP001178507"/>
    </source>
</evidence>
<reference evidence="2" key="1">
    <citation type="submission" date="2023-08" db="EMBL/GenBank/DDBJ databases">
        <authorList>
            <person name="Chen Y."/>
            <person name="Shah S."/>
            <person name="Dougan E. K."/>
            <person name="Thang M."/>
            <person name="Chan C."/>
        </authorList>
    </citation>
    <scope>NUCLEOTIDE SEQUENCE</scope>
</reference>
<keyword evidence="1" id="KW-0175">Coiled coil</keyword>
<name>A0AA36IR34_9DINO</name>
<gene>
    <name evidence="2" type="ORF">EVOR1521_LOCUS17529</name>
</gene>
<feature type="coiled-coil region" evidence="1">
    <location>
        <begin position="348"/>
        <end position="375"/>
    </location>
</feature>
<feature type="coiled-coil region" evidence="1">
    <location>
        <begin position="1099"/>
        <end position="1126"/>
    </location>
</feature>
<organism evidence="2 3">
    <name type="scientific">Effrenium voratum</name>
    <dbReference type="NCBI Taxonomy" id="2562239"/>
    <lineage>
        <taxon>Eukaryota</taxon>
        <taxon>Sar</taxon>
        <taxon>Alveolata</taxon>
        <taxon>Dinophyceae</taxon>
        <taxon>Suessiales</taxon>
        <taxon>Symbiodiniaceae</taxon>
        <taxon>Effrenium</taxon>
    </lineage>
</organism>
<evidence type="ECO:0000256" key="1">
    <source>
        <dbReference type="SAM" id="Coils"/>
    </source>
</evidence>
<evidence type="ECO:0000313" key="2">
    <source>
        <dbReference type="EMBL" id="CAJ1392437.1"/>
    </source>
</evidence>
<dbReference type="Proteomes" id="UP001178507">
    <property type="component" value="Unassembled WGS sequence"/>
</dbReference>
<comment type="caution">
    <text evidence="2">The sequence shown here is derived from an EMBL/GenBank/DDBJ whole genome shotgun (WGS) entry which is preliminary data.</text>
</comment>
<feature type="coiled-coil region" evidence="1">
    <location>
        <begin position="855"/>
        <end position="882"/>
    </location>
</feature>
<accession>A0AA36IR34</accession>
<keyword evidence="3" id="KW-1185">Reference proteome</keyword>
<proteinExistence type="predicted"/>
<feature type="coiled-coil region" evidence="1">
    <location>
        <begin position="103"/>
        <end position="130"/>
    </location>
</feature>
<protein>
    <submittedName>
        <fullName evidence="2">Uncharacterized protein</fullName>
    </submittedName>
</protein>
<dbReference type="EMBL" id="CAUJNA010002335">
    <property type="protein sequence ID" value="CAJ1392437.1"/>
    <property type="molecule type" value="Genomic_DNA"/>
</dbReference>
<sequence>MAPKICNLGVDLANRVSARMKQLGHGPKAIRQILLPVTGKKAMKKDTAFVHVSPIEEELMKHLHSDGLGVKKVAAAVGRSTDTVSKHLFRKNKTKSGRVGPKVIITENKYKQMEKAYQKLLRQAKGKEVTVAVLKKELKLKCSLKTISRAFWAHGVHFRPLYEKPDLSPEDQLATWLQGLGAEVKNFKHKVHLLTISRVWPSTVESSADLREIETMTRQEVADAVRQAFDDPMIPPASAGRPRTRTEPMVNKLVVFQEAHADGSKHFHVAVQLAQPRTWATAKHTLRARNHLACHFSSTHTQFWSAVRYGYIATLSKPDVDLNPVSWSQSLGWDALDLFAESQRPWNAEIWKRRREGAERTAEAASQKRQRFNKLDLTSLILAEGLETQAAVLEYVQNHGTEQAQLFVHQRQRYLKDYLAEAQEWGLARQKAANDRNSDWERLCELAECPCPHGDACTYAHAAANFFQANFSTLSRSELAVALRNILLAGPSKTTSSTSRKPALGSSFSLRNILKDKKFLFWDDFRPVEYGQRTVPVTTFLSLFQGQPFEVQVSQSFNDGNVDFEWHRGCLLTAKAQDLWKPLPGVDEEDIRHMKSRVLIFNCTETIAQLKETVPCEVCLSRWVRSGATEHDAAEALSIPTLPCAPPGHQHEPVQGLTELALRASLPKQKVLLLAAEVSALGALNVAELTPSDWQALAAFSKLLPFEQRRFLSALHGSNVCLPQKASMSLLQHISALALARYKRCRFACAPSMAPKICNLGVDLANRVSARMKQLGYGPKAIRQILLPVTGKKAMKKDTAFVHVSPIEEELMKHLHSDGLGVKKVAAAVGRSTDTVSKHLFRKNKTKSGRVGPKVIITENKYKQMEKAYQKLLRQAKGKEVTVAVLKKELKLKCSLKTISRAFWAHGVHFRPLYEKPDLSPEDQLATWLQGLGAEVKNFKHKVHLLTISRVWPSTVESSADLREIETMTRQEVADAVRQAFDDPMIPPASAGRPRTRTEPMVNKLVVFQEAHADGSKHFHVAVQLAQPRTWATAKHTLRARNHLACHFSTHTQFWSAVRYGYIATLSKPDVDLNPVSWSQSLGWDALDLFAESQRPWNAEIWKRRREGAERTAEAASQKRQRFNKLDLTSLILAEGLETQAAVLEYVQNHGTEQAQLFVHQRQRYLKDYLAEAQEWGLARQKAANDRNSDWERLCELAECPCPHGDACTYAHAAANFFQANFSTLSRSELAVALRNILLAGPSKTTSSTSRKPALGSSFSLRNILKDKKFLFWDDFRPVEYGQRTVPVTTFLSLFQGQPFEVQVSQSFNDGNVDFEWHRGCLLTAKAQDLWKPLPGVDEEDIRHMKSRVLIFNCTETIAQLKETVPCEVCLSRWVRSGATEHDAAEALSIPTLPCAPPGHQHEPVQGLTELALRASLPKQKVLLLAAEVSALGALNVAELTPSDWQALAAFSKLLPFEQRRFLSAL</sequence>